<comment type="caution">
    <text evidence="6">The sequence shown here is derived from an EMBL/GenBank/DDBJ whole genome shotgun (WGS) entry which is preliminary data.</text>
</comment>
<feature type="DNA-binding region" description="H-T-H motif" evidence="4">
    <location>
        <begin position="39"/>
        <end position="58"/>
    </location>
</feature>
<evidence type="ECO:0000313" key="6">
    <source>
        <dbReference type="EMBL" id="MEZ0474439.1"/>
    </source>
</evidence>
<evidence type="ECO:0000313" key="7">
    <source>
        <dbReference type="Proteomes" id="UP001566331"/>
    </source>
</evidence>
<feature type="domain" description="HTH tetR-type" evidence="5">
    <location>
        <begin position="16"/>
        <end position="76"/>
    </location>
</feature>
<reference evidence="6 7" key="1">
    <citation type="submission" date="2024-07" db="EMBL/GenBank/DDBJ databases">
        <title>Luteimonas salilacus sp. nov., isolated from the shore soil of Salt Lake in Tibet of China.</title>
        <authorList>
            <person name="Zhang X."/>
            <person name="Li A."/>
        </authorList>
    </citation>
    <scope>NUCLEOTIDE SEQUENCE [LARGE SCALE GENOMIC DNA]</scope>
    <source>
        <strain evidence="6 7">B3-2-R+30</strain>
    </source>
</reference>
<evidence type="ECO:0000259" key="5">
    <source>
        <dbReference type="PROSITE" id="PS50977"/>
    </source>
</evidence>
<keyword evidence="7" id="KW-1185">Reference proteome</keyword>
<gene>
    <name evidence="6" type="ORF">AB6713_07385</name>
</gene>
<dbReference type="EMBL" id="JBFWIC010000007">
    <property type="protein sequence ID" value="MEZ0474439.1"/>
    <property type="molecule type" value="Genomic_DNA"/>
</dbReference>
<dbReference type="PANTHER" id="PTHR30055:SF151">
    <property type="entry name" value="TRANSCRIPTIONAL REGULATORY PROTEIN"/>
    <property type="match status" value="1"/>
</dbReference>
<evidence type="ECO:0000256" key="3">
    <source>
        <dbReference type="ARBA" id="ARBA00023163"/>
    </source>
</evidence>
<accession>A0ABV4HSP6</accession>
<dbReference type="Pfam" id="PF00440">
    <property type="entry name" value="TetR_N"/>
    <property type="match status" value="1"/>
</dbReference>
<evidence type="ECO:0000256" key="4">
    <source>
        <dbReference type="PROSITE-ProRule" id="PRU00335"/>
    </source>
</evidence>
<name>A0ABV4HSP6_9GAMM</name>
<dbReference type="PANTHER" id="PTHR30055">
    <property type="entry name" value="HTH-TYPE TRANSCRIPTIONAL REGULATOR RUTR"/>
    <property type="match status" value="1"/>
</dbReference>
<proteinExistence type="predicted"/>
<keyword evidence="3" id="KW-0804">Transcription</keyword>
<evidence type="ECO:0000256" key="1">
    <source>
        <dbReference type="ARBA" id="ARBA00023015"/>
    </source>
</evidence>
<dbReference type="SUPFAM" id="SSF46689">
    <property type="entry name" value="Homeodomain-like"/>
    <property type="match status" value="1"/>
</dbReference>
<organism evidence="6 7">
    <name type="scientific">Luteimonas salinilitoris</name>
    <dbReference type="NCBI Taxonomy" id="3237697"/>
    <lineage>
        <taxon>Bacteria</taxon>
        <taxon>Pseudomonadati</taxon>
        <taxon>Pseudomonadota</taxon>
        <taxon>Gammaproteobacteria</taxon>
        <taxon>Lysobacterales</taxon>
        <taxon>Lysobacteraceae</taxon>
        <taxon>Luteimonas</taxon>
    </lineage>
</organism>
<dbReference type="InterPro" id="IPR009057">
    <property type="entry name" value="Homeodomain-like_sf"/>
</dbReference>
<dbReference type="Proteomes" id="UP001566331">
    <property type="component" value="Unassembled WGS sequence"/>
</dbReference>
<dbReference type="InterPro" id="IPR050109">
    <property type="entry name" value="HTH-type_TetR-like_transc_reg"/>
</dbReference>
<dbReference type="PROSITE" id="PS50977">
    <property type="entry name" value="HTH_TETR_2"/>
    <property type="match status" value="1"/>
</dbReference>
<sequence>MTRRPYASPARAAAAAEKRDEVVRSAAKFLREQDIARFSLDAVAKAAGVTRLTVYNQFGSRRGLFEAVFDEIARTGGLTRLPHVIAVEDPVEALKGLVDAFCHFWGSDAALGRLFDAIGLDPEFGEALLARNELRRGVLGRLVGRMHLDGVPATAKRDAIDLMFTLTSYPAYRLLAASRSDKAIRRIVKEACLDAVDRLRRTSTK</sequence>
<dbReference type="RefSeq" id="WP_370563605.1">
    <property type="nucleotide sequence ID" value="NZ_JBFWIB010000004.1"/>
</dbReference>
<keyword evidence="1" id="KW-0805">Transcription regulation</keyword>
<keyword evidence="2 4" id="KW-0238">DNA-binding</keyword>
<protein>
    <submittedName>
        <fullName evidence="6">TetR/AcrR family transcriptional regulator</fullName>
    </submittedName>
</protein>
<dbReference type="InterPro" id="IPR001647">
    <property type="entry name" value="HTH_TetR"/>
</dbReference>
<dbReference type="Gene3D" id="1.10.357.10">
    <property type="entry name" value="Tetracycline Repressor, domain 2"/>
    <property type="match status" value="1"/>
</dbReference>
<evidence type="ECO:0000256" key="2">
    <source>
        <dbReference type="ARBA" id="ARBA00023125"/>
    </source>
</evidence>